<feature type="domain" description="LRAT" evidence="5">
    <location>
        <begin position="60"/>
        <end position="158"/>
    </location>
</feature>
<dbReference type="PANTHER" id="PTHR13943:SF77">
    <property type="entry name" value="LRAT DOMAIN-CONTAINING PROTEIN"/>
    <property type="match status" value="1"/>
</dbReference>
<dbReference type="Proteomes" id="UP000215902">
    <property type="component" value="Unassembled WGS sequence"/>
</dbReference>
<dbReference type="OrthoDB" id="10051797at2759"/>
<keyword evidence="7" id="KW-1185">Reference proteome</keyword>
<dbReference type="Gene3D" id="3.90.1720.10">
    <property type="entry name" value="endopeptidase domain like (from Nostoc punctiforme)"/>
    <property type="match status" value="1"/>
</dbReference>
<dbReference type="GO" id="GO:0070292">
    <property type="term" value="P:N-acylphosphatidylethanolamine metabolic process"/>
    <property type="evidence" value="ECO:0007669"/>
    <property type="project" value="TreeGrafter"/>
</dbReference>
<protein>
    <recommendedName>
        <fullName evidence="5">LRAT domain-containing protein</fullName>
    </recommendedName>
</protein>
<dbReference type="PROSITE" id="PS51934">
    <property type="entry name" value="LRAT"/>
    <property type="match status" value="1"/>
</dbReference>
<dbReference type="GO" id="GO:0008970">
    <property type="term" value="F:phospholipase A1 activity"/>
    <property type="evidence" value="ECO:0007669"/>
    <property type="project" value="TreeGrafter"/>
</dbReference>
<keyword evidence="2" id="KW-0808">Transferase</keyword>
<dbReference type="InterPro" id="IPR051496">
    <property type="entry name" value="H-rev107_PLA/AT"/>
</dbReference>
<reference evidence="6 7" key="1">
    <citation type="submission" date="2017-06" db="EMBL/GenBank/DDBJ databases">
        <title>A platform for efficient transgenesis in Macrostomum lignano, a flatworm model organism for stem cell research.</title>
        <authorList>
            <person name="Berezikov E."/>
        </authorList>
    </citation>
    <scope>NUCLEOTIDE SEQUENCE [LARGE SCALE GENOMIC DNA]</scope>
    <source>
        <strain evidence="6">DV1</strain>
        <tissue evidence="6">Whole organism</tissue>
    </source>
</reference>
<keyword evidence="4" id="KW-0443">Lipid metabolism</keyword>
<comment type="similarity">
    <text evidence="1">Belongs to the H-rev107 family.</text>
</comment>
<evidence type="ECO:0000256" key="4">
    <source>
        <dbReference type="ARBA" id="ARBA00023098"/>
    </source>
</evidence>
<dbReference type="EMBL" id="NIVC01000052">
    <property type="protein sequence ID" value="PAA92396.1"/>
    <property type="molecule type" value="Genomic_DNA"/>
</dbReference>
<proteinExistence type="inferred from homology"/>
<sequence length="223" mass="24771">MGQSSSSYRSGGYRETRCSALTAYDNYAGSQASGHDTSDFCDPESLVNHLQPGDLVQQKGNYIYQFFYSHYAVYVGNGDVIHIVGSGPAKRGLLVEVFRGTLVRKNNLHDYDLPAKPRPQIVFDARSWLYKHWDYNVAANNCEHFATLCRYGQKISLHFLGLGDVWRGRVGMREYAKSAFNSVYQACSTLFSWGKRSIVEAVTGSLTGAITRVASGGLLRIMG</sequence>
<evidence type="ECO:0000256" key="2">
    <source>
        <dbReference type="ARBA" id="ARBA00022679"/>
    </source>
</evidence>
<evidence type="ECO:0000259" key="5">
    <source>
        <dbReference type="PROSITE" id="PS51934"/>
    </source>
</evidence>
<evidence type="ECO:0000313" key="6">
    <source>
        <dbReference type="EMBL" id="PAA92396.1"/>
    </source>
</evidence>
<organism evidence="6 7">
    <name type="scientific">Macrostomum lignano</name>
    <dbReference type="NCBI Taxonomy" id="282301"/>
    <lineage>
        <taxon>Eukaryota</taxon>
        <taxon>Metazoa</taxon>
        <taxon>Spiralia</taxon>
        <taxon>Lophotrochozoa</taxon>
        <taxon>Platyhelminthes</taxon>
        <taxon>Rhabditophora</taxon>
        <taxon>Macrostomorpha</taxon>
        <taxon>Macrostomida</taxon>
        <taxon>Macrostomidae</taxon>
        <taxon>Macrostomum</taxon>
    </lineage>
</organism>
<dbReference type="SUPFAM" id="SSF54001">
    <property type="entry name" value="Cysteine proteinases"/>
    <property type="match status" value="1"/>
</dbReference>
<keyword evidence="3" id="KW-0378">Hydrolase</keyword>
<dbReference type="AlphaFoldDB" id="A0A267H299"/>
<evidence type="ECO:0000313" key="7">
    <source>
        <dbReference type="Proteomes" id="UP000215902"/>
    </source>
</evidence>
<dbReference type="PANTHER" id="PTHR13943">
    <property type="entry name" value="HRAS-LIKE SUPPRESSOR - RELATED"/>
    <property type="match status" value="1"/>
</dbReference>
<name>A0A267H299_9PLAT</name>
<accession>A0A267H299</accession>
<evidence type="ECO:0000256" key="3">
    <source>
        <dbReference type="ARBA" id="ARBA00022801"/>
    </source>
</evidence>
<dbReference type="GO" id="GO:0004623">
    <property type="term" value="F:phospholipase A2 activity"/>
    <property type="evidence" value="ECO:0007669"/>
    <property type="project" value="TreeGrafter"/>
</dbReference>
<dbReference type="STRING" id="282301.A0A267H299"/>
<dbReference type="InterPro" id="IPR007053">
    <property type="entry name" value="LRAT_dom"/>
</dbReference>
<dbReference type="GO" id="GO:0005737">
    <property type="term" value="C:cytoplasm"/>
    <property type="evidence" value="ECO:0007669"/>
    <property type="project" value="TreeGrafter"/>
</dbReference>
<gene>
    <name evidence="6" type="ORF">BOX15_Mlig000798g1</name>
</gene>
<dbReference type="GO" id="GO:0016410">
    <property type="term" value="F:N-acyltransferase activity"/>
    <property type="evidence" value="ECO:0007669"/>
    <property type="project" value="TreeGrafter"/>
</dbReference>
<comment type="caution">
    <text evidence="6">The sequence shown here is derived from an EMBL/GenBank/DDBJ whole genome shotgun (WGS) entry which is preliminary data.</text>
</comment>
<evidence type="ECO:0000256" key="1">
    <source>
        <dbReference type="ARBA" id="ARBA00007824"/>
    </source>
</evidence>
<dbReference type="Pfam" id="PF04970">
    <property type="entry name" value="LRAT"/>
    <property type="match status" value="1"/>
</dbReference>
<dbReference type="InterPro" id="IPR038765">
    <property type="entry name" value="Papain-like_cys_pep_sf"/>
</dbReference>